<organism evidence="1 2">
    <name type="scientific">Brevibacillus brevis</name>
    <name type="common">Bacillus brevis</name>
    <dbReference type="NCBI Taxonomy" id="1393"/>
    <lineage>
        <taxon>Bacteria</taxon>
        <taxon>Bacillati</taxon>
        <taxon>Bacillota</taxon>
        <taxon>Bacilli</taxon>
        <taxon>Bacillales</taxon>
        <taxon>Paenibacillaceae</taxon>
        <taxon>Brevibacillus</taxon>
    </lineage>
</organism>
<gene>
    <name evidence="1" type="ORF">RGB73_16800</name>
</gene>
<dbReference type="NCBIfam" id="TIGR02304">
    <property type="entry name" value="aden_form_hyp"/>
    <property type="match status" value="1"/>
</dbReference>
<evidence type="ECO:0000313" key="1">
    <source>
        <dbReference type="EMBL" id="WNC12393.1"/>
    </source>
</evidence>
<dbReference type="RefSeq" id="WP_310763774.1">
    <property type="nucleotide sequence ID" value="NZ_CP134050.1"/>
</dbReference>
<proteinExistence type="predicted"/>
<dbReference type="EMBL" id="CP134050">
    <property type="protein sequence ID" value="WNC12393.1"/>
    <property type="molecule type" value="Genomic_DNA"/>
</dbReference>
<dbReference type="InterPro" id="IPR053158">
    <property type="entry name" value="CapK_Type1_Caps_Biosynth"/>
</dbReference>
<sequence>MEILRILWQYWTTKRLGKKWKTRAQLERWQERQVQKLLRCVLPRSPFYRERFGTLRPDEWRKLEPIDKQLMMESFSELNTLGIDKEQAFHVAFLAEESRDFTPAIGNVTVGLSSGTSGNRGIFLVGPAERARWAGVILAKALPGRLRDEHRIAFFLRANSNLYTSVDRRRIRFSFFDLLIPLAEHLDRLNVFSPTILVAPPSMLRLLAEAKEKGSLQISPGKVISVAEVLDPLDQVYISQAFQQEVHQIYQCTEGFLAVTCPHGTLHVNEDIVVMEKEYLDEKRERFYPIITDFSRTTQPIIRYRLNDILSEKKTPCPCGSVYTALETIEGRADDVFLFHQVDGNGWVPVFPDFIRRAVMAASDEIREYRVRQIAPWLLEVSVWTDPDSSMDAWQKQITSHLHAIVRQHGGQLPEIRFTPYERVSGGRKLRRVERVFTPSEQE</sequence>
<keyword evidence="2" id="KW-1185">Reference proteome</keyword>
<reference evidence="1 2" key="1">
    <citation type="submission" date="2023-09" db="EMBL/GenBank/DDBJ databases">
        <title>Complete Genome and Methylome dissection of Bacillus brevis NEB573 original source of BbsI restriction endonuclease.</title>
        <authorList>
            <person name="Fomenkov A."/>
            <person name="Roberts R.D."/>
        </authorList>
    </citation>
    <scope>NUCLEOTIDE SEQUENCE [LARGE SCALE GENOMIC DNA]</scope>
    <source>
        <strain evidence="1 2">NEB573</strain>
    </source>
</reference>
<protein>
    <submittedName>
        <fullName evidence="1">Adenylate cyclase</fullName>
    </submittedName>
</protein>
<dbReference type="Proteomes" id="UP001256827">
    <property type="component" value="Chromosome"/>
</dbReference>
<dbReference type="PANTHER" id="PTHR36932">
    <property type="entry name" value="CAPSULAR POLYSACCHARIDE BIOSYNTHESIS PROTEIN"/>
    <property type="match status" value="1"/>
</dbReference>
<accession>A0ABY9SXF3</accession>
<name>A0ABY9SXF3_BREBE</name>
<dbReference type="SUPFAM" id="SSF56801">
    <property type="entry name" value="Acetyl-CoA synthetase-like"/>
    <property type="match status" value="1"/>
</dbReference>
<evidence type="ECO:0000313" key="2">
    <source>
        <dbReference type="Proteomes" id="UP001256827"/>
    </source>
</evidence>
<dbReference type="InterPro" id="IPR012685">
    <property type="entry name" value="CHP02304_F390_synth-rel"/>
</dbReference>
<dbReference type="Gene3D" id="3.40.50.12780">
    <property type="entry name" value="N-terminal domain of ligase-like"/>
    <property type="match status" value="1"/>
</dbReference>
<dbReference type="PANTHER" id="PTHR36932:SF1">
    <property type="entry name" value="CAPSULAR POLYSACCHARIDE BIOSYNTHESIS PROTEIN"/>
    <property type="match status" value="1"/>
</dbReference>
<dbReference type="InterPro" id="IPR042099">
    <property type="entry name" value="ANL_N_sf"/>
</dbReference>